<evidence type="ECO:0000313" key="8">
    <source>
        <dbReference type="Proteomes" id="UP000262882"/>
    </source>
</evidence>
<dbReference type="GO" id="GO:0005524">
    <property type="term" value="F:ATP binding"/>
    <property type="evidence" value="ECO:0007669"/>
    <property type="project" value="UniProtKB-KW"/>
</dbReference>
<dbReference type="GO" id="GO:0016301">
    <property type="term" value="F:kinase activity"/>
    <property type="evidence" value="ECO:0007669"/>
    <property type="project" value="UniProtKB-KW"/>
</dbReference>
<protein>
    <submittedName>
        <fullName evidence="7">Carbohydrate kinase</fullName>
    </submittedName>
</protein>
<dbReference type="RefSeq" id="WP_117401247.1">
    <property type="nucleotide sequence ID" value="NZ_QVNQ01000006.1"/>
</dbReference>
<keyword evidence="4 7" id="KW-0418">Kinase</keyword>
<dbReference type="InterPro" id="IPR050306">
    <property type="entry name" value="PfkB_Carbo_kinase"/>
</dbReference>
<dbReference type="Pfam" id="PF00294">
    <property type="entry name" value="PfkB"/>
    <property type="match status" value="1"/>
</dbReference>
<evidence type="ECO:0000256" key="1">
    <source>
        <dbReference type="ARBA" id="ARBA00010688"/>
    </source>
</evidence>
<dbReference type="InterPro" id="IPR011611">
    <property type="entry name" value="PfkB_dom"/>
</dbReference>
<dbReference type="PANTHER" id="PTHR43085:SF1">
    <property type="entry name" value="PSEUDOURIDINE KINASE-RELATED"/>
    <property type="match status" value="1"/>
</dbReference>
<organism evidence="7 8">
    <name type="scientific">Actinomadura spongiicola</name>
    <dbReference type="NCBI Taxonomy" id="2303421"/>
    <lineage>
        <taxon>Bacteria</taxon>
        <taxon>Bacillati</taxon>
        <taxon>Actinomycetota</taxon>
        <taxon>Actinomycetes</taxon>
        <taxon>Streptosporangiales</taxon>
        <taxon>Thermomonosporaceae</taxon>
        <taxon>Actinomadura</taxon>
    </lineage>
</organism>
<dbReference type="InterPro" id="IPR002173">
    <property type="entry name" value="Carboh/pur_kinase_PfkB_CS"/>
</dbReference>
<dbReference type="PANTHER" id="PTHR43085">
    <property type="entry name" value="HEXOKINASE FAMILY MEMBER"/>
    <property type="match status" value="1"/>
</dbReference>
<sequence length="299" mass="30140">MARIVVVGEALVDLVGDAGGRRFRADPGGGPANVAVGLGRLGLAVTLVTGLGEDAFGRLVTEHLTASGVTPAGWAEPFTPLAVVSVDELGVPSYDFAISWASARPEPPPDTAVLHAGSIAAALAAGPVEAAMAAAPTVGYDPNIRPPLLRDRASERRRVERQVALSDVVKASDEDLAWLYPGEDPVEVAHRWVRLGPALAVVTRGPGGCVAVTASGQVERPAPVVEVADTVGAGDAFMSGLLSGLLAGGLLDPARRGDLARGDAASLSGPLAAALASAAITCTRPGADPPTADELDAVL</sequence>
<evidence type="ECO:0000256" key="4">
    <source>
        <dbReference type="ARBA" id="ARBA00022777"/>
    </source>
</evidence>
<gene>
    <name evidence="7" type="ORF">D0T12_20395</name>
</gene>
<dbReference type="InterPro" id="IPR029056">
    <property type="entry name" value="Ribokinase-like"/>
</dbReference>
<keyword evidence="3" id="KW-0547">Nucleotide-binding</keyword>
<dbReference type="EMBL" id="QVNQ01000006">
    <property type="protein sequence ID" value="RFS83417.1"/>
    <property type="molecule type" value="Genomic_DNA"/>
</dbReference>
<comment type="similarity">
    <text evidence="1">Belongs to the carbohydrate kinase PfkB family.</text>
</comment>
<dbReference type="Gene3D" id="3.40.1190.20">
    <property type="match status" value="1"/>
</dbReference>
<evidence type="ECO:0000256" key="5">
    <source>
        <dbReference type="ARBA" id="ARBA00022840"/>
    </source>
</evidence>
<dbReference type="Proteomes" id="UP000262882">
    <property type="component" value="Unassembled WGS sequence"/>
</dbReference>
<keyword evidence="2" id="KW-0808">Transferase</keyword>
<dbReference type="CDD" id="cd01167">
    <property type="entry name" value="bac_FRK"/>
    <property type="match status" value="1"/>
</dbReference>
<dbReference type="PROSITE" id="PS00583">
    <property type="entry name" value="PFKB_KINASES_1"/>
    <property type="match status" value="1"/>
</dbReference>
<accession>A0A372GDK7</accession>
<reference evidence="7 8" key="1">
    <citation type="submission" date="2018-08" db="EMBL/GenBank/DDBJ databases">
        <title>Actinomadura spongicola sp. nov., isolated from marine sponge Leucetta chagosensis.</title>
        <authorList>
            <person name="Li L."/>
            <person name="Lin H.W."/>
        </authorList>
    </citation>
    <scope>NUCLEOTIDE SEQUENCE [LARGE SCALE GENOMIC DNA]</scope>
    <source>
        <strain evidence="7 8">LHW52907</strain>
    </source>
</reference>
<evidence type="ECO:0000313" key="7">
    <source>
        <dbReference type="EMBL" id="RFS83417.1"/>
    </source>
</evidence>
<evidence type="ECO:0000256" key="2">
    <source>
        <dbReference type="ARBA" id="ARBA00022679"/>
    </source>
</evidence>
<keyword evidence="8" id="KW-1185">Reference proteome</keyword>
<dbReference type="PROSITE" id="PS00584">
    <property type="entry name" value="PFKB_KINASES_2"/>
    <property type="match status" value="1"/>
</dbReference>
<comment type="caution">
    <text evidence="7">The sequence shown here is derived from an EMBL/GenBank/DDBJ whole genome shotgun (WGS) entry which is preliminary data.</text>
</comment>
<dbReference type="AlphaFoldDB" id="A0A372GDK7"/>
<feature type="domain" description="Carbohydrate kinase PfkB" evidence="6">
    <location>
        <begin position="1"/>
        <end position="290"/>
    </location>
</feature>
<evidence type="ECO:0000259" key="6">
    <source>
        <dbReference type="Pfam" id="PF00294"/>
    </source>
</evidence>
<dbReference type="OrthoDB" id="9795789at2"/>
<evidence type="ECO:0000256" key="3">
    <source>
        <dbReference type="ARBA" id="ARBA00022741"/>
    </source>
</evidence>
<keyword evidence="5" id="KW-0067">ATP-binding</keyword>
<dbReference type="SUPFAM" id="SSF53613">
    <property type="entry name" value="Ribokinase-like"/>
    <property type="match status" value="1"/>
</dbReference>
<name>A0A372GDK7_9ACTN</name>
<proteinExistence type="inferred from homology"/>